<reference evidence="3 4" key="1">
    <citation type="submission" date="2020-08" db="EMBL/GenBank/DDBJ databases">
        <title>Sequencing the genomes of 1000 actinobacteria strains.</title>
        <authorList>
            <person name="Klenk H.-P."/>
        </authorList>
    </citation>
    <scope>NUCLEOTIDE SEQUENCE [LARGE SCALE GENOMIC DNA]</scope>
    <source>
        <strain evidence="3 4">DSM 19079</strain>
    </source>
</reference>
<feature type="region of interest" description="Disordered" evidence="1">
    <location>
        <begin position="29"/>
        <end position="52"/>
    </location>
</feature>
<feature type="compositionally biased region" description="Low complexity" evidence="1">
    <location>
        <begin position="189"/>
        <end position="218"/>
    </location>
</feature>
<dbReference type="RefSeq" id="WP_135028600.1">
    <property type="nucleotide sequence ID" value="NZ_BMLA01000006.1"/>
</dbReference>
<dbReference type="PROSITE" id="PS51257">
    <property type="entry name" value="PROKAR_LIPOPROTEIN"/>
    <property type="match status" value="1"/>
</dbReference>
<evidence type="ECO:0000259" key="2">
    <source>
        <dbReference type="Pfam" id="PF04069"/>
    </source>
</evidence>
<name>A0A4Y8X363_9MICC</name>
<dbReference type="SUPFAM" id="SSF53850">
    <property type="entry name" value="Periplasmic binding protein-like II"/>
    <property type="match status" value="1"/>
</dbReference>
<evidence type="ECO:0000313" key="3">
    <source>
        <dbReference type="EMBL" id="MBB4882224.1"/>
    </source>
</evidence>
<gene>
    <name evidence="3" type="ORF">BJ976_000575</name>
</gene>
<dbReference type="Proteomes" id="UP000560081">
    <property type="component" value="Unassembled WGS sequence"/>
</dbReference>
<dbReference type="GO" id="GO:0022857">
    <property type="term" value="F:transmembrane transporter activity"/>
    <property type="evidence" value="ECO:0007669"/>
    <property type="project" value="InterPro"/>
</dbReference>
<dbReference type="GO" id="GO:0043190">
    <property type="term" value="C:ATP-binding cassette (ABC) transporter complex"/>
    <property type="evidence" value="ECO:0007669"/>
    <property type="project" value="InterPro"/>
</dbReference>
<feature type="region of interest" description="Disordered" evidence="1">
    <location>
        <begin position="189"/>
        <end position="225"/>
    </location>
</feature>
<feature type="domain" description="ABC-type glycine betaine transport system substrate-binding" evidence="2">
    <location>
        <begin position="239"/>
        <end position="397"/>
    </location>
</feature>
<comment type="caution">
    <text evidence="3">The sequence shown here is derived from an EMBL/GenBank/DDBJ whole genome shotgun (WGS) entry which is preliminary data.</text>
</comment>
<dbReference type="Gene3D" id="3.40.190.10">
    <property type="entry name" value="Periplasmic binding protein-like II"/>
    <property type="match status" value="1"/>
</dbReference>
<accession>A0A4Y8X363</accession>
<sequence length="417" mass="41260">MTPRPPVPARRRRGRRAVGLGAALALTLGTAGCGTEDPSEPAPPTGEPVRVVHGPGQAETAAAAVVARHLDRAGHPVTVADEPEAAAWSAAGGDTVAIVDTLALALAADPEAVLPQEDPEDEAARASAVPTPSPVTLEPLDPDAPPRVPADASATVAAPTPLADVGPAADTEAVRAIVDAALARAAAGGDVAAPPSSSGGPTASGSSSSGPASSASAPPDAPRVLSSSAGELRLAPVLSAGTAARLELESVDDLNGRCGDLAAALPAALAEGPGGERATALLTARLDASAGCRPAEWTVLADPAGPALVRDEIGLAVDHTVDPDVPPYGLAVLEDPTGVLPAGRVVVVGSPGALDDGVEAALQEVMTALDEDGLRDLARVSTGPDALAPDEAAQYWLVSAGLEEAPEDWVVPVDGWF</sequence>
<feature type="region of interest" description="Disordered" evidence="1">
    <location>
        <begin position="114"/>
        <end position="164"/>
    </location>
</feature>
<dbReference type="Gene3D" id="3.40.190.120">
    <property type="entry name" value="Osmoprotection protein (prox), domain 2"/>
    <property type="match status" value="1"/>
</dbReference>
<protein>
    <recommendedName>
        <fullName evidence="2">ABC-type glycine betaine transport system substrate-binding domain-containing protein</fullName>
    </recommendedName>
</protein>
<keyword evidence="4" id="KW-1185">Reference proteome</keyword>
<dbReference type="InterPro" id="IPR007210">
    <property type="entry name" value="ABC_Gly_betaine_transp_sub-bd"/>
</dbReference>
<evidence type="ECO:0000256" key="1">
    <source>
        <dbReference type="SAM" id="MobiDB-lite"/>
    </source>
</evidence>
<proteinExistence type="predicted"/>
<dbReference type="OrthoDB" id="4963929at2"/>
<dbReference type="AlphaFoldDB" id="A0A4Y8X363"/>
<organism evidence="3 4">
    <name type="scientific">Micrococcus flavus</name>
    <dbReference type="NCBI Taxonomy" id="384602"/>
    <lineage>
        <taxon>Bacteria</taxon>
        <taxon>Bacillati</taxon>
        <taxon>Actinomycetota</taxon>
        <taxon>Actinomycetes</taxon>
        <taxon>Micrococcales</taxon>
        <taxon>Micrococcaceae</taxon>
        <taxon>Micrococcus</taxon>
    </lineage>
</organism>
<evidence type="ECO:0000313" key="4">
    <source>
        <dbReference type="Proteomes" id="UP000560081"/>
    </source>
</evidence>
<dbReference type="Pfam" id="PF04069">
    <property type="entry name" value="OpuAC"/>
    <property type="match status" value="1"/>
</dbReference>
<dbReference type="EMBL" id="JACHMC010000001">
    <property type="protein sequence ID" value="MBB4882224.1"/>
    <property type="molecule type" value="Genomic_DNA"/>
</dbReference>